<reference evidence="3 4" key="1">
    <citation type="submission" date="2018-09" db="EMBL/GenBank/DDBJ databases">
        <title>Complete genome sequence of Euzebya sp. DY32-46 isolated from seawater of Pacific Ocean.</title>
        <authorList>
            <person name="Xu L."/>
            <person name="Wu Y.-H."/>
            <person name="Xu X.-W."/>
        </authorList>
    </citation>
    <scope>NUCLEOTIDE SEQUENCE [LARGE SCALE GENOMIC DNA]</scope>
    <source>
        <strain evidence="3 4">DY32-46</strain>
    </source>
</reference>
<evidence type="ECO:0000259" key="2">
    <source>
        <dbReference type="Pfam" id="PF13690"/>
    </source>
</evidence>
<dbReference type="PANTHER" id="PTHR39452">
    <property type="entry name" value="CHEY-P PHOSPHATASE CHEX"/>
    <property type="match status" value="1"/>
</dbReference>
<dbReference type="InterPro" id="IPR028051">
    <property type="entry name" value="CheX-like_dom"/>
</dbReference>
<accession>A0A346XT59</accession>
<feature type="domain" description="Chemotaxis phosphatase CheX-like" evidence="2">
    <location>
        <begin position="38"/>
        <end position="123"/>
    </location>
</feature>
<dbReference type="KEGG" id="euz:DVS28_a0705"/>
<sequence>MELSHHDIEALVAEIWHSVLGMDIGESSPRTDDAPSLSSLIHVHGAWEGTIVLHGPQALAASVAAAMFGMEADELSEDDIGDAFGEIANMLGGSVKALVDGPCSLSLPTVIGGTQYTLTVPGSTVLNESWFASAGHPLAVRVLQRASADVPAFA</sequence>
<gene>
    <name evidence="3" type="ORF">DVS28_a0705</name>
</gene>
<dbReference type="InterPro" id="IPR038756">
    <property type="entry name" value="CheX-like"/>
</dbReference>
<name>A0A346XT59_9ACTN</name>
<dbReference type="Gene3D" id="3.40.1550.10">
    <property type="entry name" value="CheC-like"/>
    <property type="match status" value="1"/>
</dbReference>
<evidence type="ECO:0000256" key="1">
    <source>
        <dbReference type="ARBA" id="ARBA00022500"/>
    </source>
</evidence>
<dbReference type="SUPFAM" id="SSF103039">
    <property type="entry name" value="CheC-like"/>
    <property type="match status" value="1"/>
</dbReference>
<dbReference type="Proteomes" id="UP000264006">
    <property type="component" value="Chromosome"/>
</dbReference>
<dbReference type="OrthoDB" id="5402373at2"/>
<organism evidence="3 4">
    <name type="scientific">Euzebya pacifica</name>
    <dbReference type="NCBI Taxonomy" id="1608957"/>
    <lineage>
        <taxon>Bacteria</taxon>
        <taxon>Bacillati</taxon>
        <taxon>Actinomycetota</taxon>
        <taxon>Nitriliruptoria</taxon>
        <taxon>Euzebyales</taxon>
    </lineage>
</organism>
<dbReference type="InterPro" id="IPR028976">
    <property type="entry name" value="CheC-like_sf"/>
</dbReference>
<proteinExistence type="predicted"/>
<evidence type="ECO:0000313" key="4">
    <source>
        <dbReference type="Proteomes" id="UP000264006"/>
    </source>
</evidence>
<dbReference type="Pfam" id="PF13690">
    <property type="entry name" value="CheX"/>
    <property type="match status" value="1"/>
</dbReference>
<dbReference type="PANTHER" id="PTHR39452:SF1">
    <property type="entry name" value="CHEY-P PHOSPHATASE CHEX"/>
    <property type="match status" value="1"/>
</dbReference>
<dbReference type="GO" id="GO:0006935">
    <property type="term" value="P:chemotaxis"/>
    <property type="evidence" value="ECO:0007669"/>
    <property type="project" value="UniProtKB-KW"/>
</dbReference>
<protein>
    <submittedName>
        <fullName evidence="3">Chemotaxis protein CheX</fullName>
    </submittedName>
</protein>
<dbReference type="EMBL" id="CP031165">
    <property type="protein sequence ID" value="AXV05406.1"/>
    <property type="molecule type" value="Genomic_DNA"/>
</dbReference>
<keyword evidence="4" id="KW-1185">Reference proteome</keyword>
<keyword evidence="1" id="KW-0145">Chemotaxis</keyword>
<evidence type="ECO:0000313" key="3">
    <source>
        <dbReference type="EMBL" id="AXV05406.1"/>
    </source>
</evidence>
<dbReference type="AlphaFoldDB" id="A0A346XT59"/>
<dbReference type="RefSeq" id="WP_114590221.1">
    <property type="nucleotide sequence ID" value="NZ_CP031165.1"/>
</dbReference>